<gene>
    <name evidence="2" type="ORF">H480_19563</name>
</gene>
<sequence>MAHVADVVTLAMPGWSVAAGEGAASVAEEEGPAQPSRDQPAEAAEVEGFALLTQERRDDHGIAGMHPGLSSSHRPGVAERGLP</sequence>
<dbReference type="Proteomes" id="UP000014139">
    <property type="component" value="Unassembled WGS sequence"/>
</dbReference>
<evidence type="ECO:0000313" key="3">
    <source>
        <dbReference type="Proteomes" id="UP000014139"/>
    </source>
</evidence>
<reference evidence="2 3" key="1">
    <citation type="submission" date="2013-02" db="EMBL/GenBank/DDBJ databases">
        <title>Draft genome sequence of Amycolatopsis vancoresmycina strain DSM 44592T.</title>
        <authorList>
            <person name="Kumar S."/>
            <person name="Kaur N."/>
            <person name="Kaur C."/>
            <person name="Raghava G.P.S."/>
            <person name="Mayilraj S."/>
        </authorList>
    </citation>
    <scope>NUCLEOTIDE SEQUENCE [LARGE SCALE GENOMIC DNA]</scope>
    <source>
        <strain evidence="2 3">DSM 44592</strain>
    </source>
</reference>
<protein>
    <submittedName>
        <fullName evidence="2">Uncharacterized protein</fullName>
    </submittedName>
</protein>
<feature type="non-terminal residue" evidence="2">
    <location>
        <position position="83"/>
    </location>
</feature>
<organism evidence="2 3">
    <name type="scientific">Amycolatopsis vancoresmycina DSM 44592</name>
    <dbReference type="NCBI Taxonomy" id="1292037"/>
    <lineage>
        <taxon>Bacteria</taxon>
        <taxon>Bacillati</taxon>
        <taxon>Actinomycetota</taxon>
        <taxon>Actinomycetes</taxon>
        <taxon>Pseudonocardiales</taxon>
        <taxon>Pseudonocardiaceae</taxon>
        <taxon>Amycolatopsis</taxon>
    </lineage>
</organism>
<evidence type="ECO:0000256" key="1">
    <source>
        <dbReference type="SAM" id="MobiDB-lite"/>
    </source>
</evidence>
<accession>R1G5T7</accession>
<evidence type="ECO:0000313" key="2">
    <source>
        <dbReference type="EMBL" id="EOD66827.1"/>
    </source>
</evidence>
<name>R1G5T7_9PSEU</name>
<proteinExistence type="predicted"/>
<comment type="caution">
    <text evidence="2">The sequence shown here is derived from an EMBL/GenBank/DDBJ whole genome shotgun (WGS) entry which is preliminary data.</text>
</comment>
<keyword evidence="3" id="KW-1185">Reference proteome</keyword>
<dbReference type="AlphaFoldDB" id="R1G5T7"/>
<dbReference type="EMBL" id="AOUO01000259">
    <property type="protein sequence ID" value="EOD66827.1"/>
    <property type="molecule type" value="Genomic_DNA"/>
</dbReference>
<feature type="region of interest" description="Disordered" evidence="1">
    <location>
        <begin position="21"/>
        <end position="83"/>
    </location>
</feature>